<keyword evidence="2" id="KW-1185">Reference proteome</keyword>
<evidence type="ECO:0000313" key="1">
    <source>
        <dbReference type="EMBL" id="MBB6215980.1"/>
    </source>
</evidence>
<evidence type="ECO:0000313" key="2">
    <source>
        <dbReference type="Proteomes" id="UP000579281"/>
    </source>
</evidence>
<sequence length="63" mass="7307">MKGLALDFTKGYERYLRCFICNIICIWRIRGTQGVPFNLVIIKAEIELCSRGTLEDTSRSETY</sequence>
<proteinExistence type="predicted"/>
<accession>A0A841KVD5</accession>
<organism evidence="1 2">
    <name type="scientific">Anaerosolibacter carboniphilus</name>
    <dbReference type="NCBI Taxonomy" id="1417629"/>
    <lineage>
        <taxon>Bacteria</taxon>
        <taxon>Bacillati</taxon>
        <taxon>Bacillota</taxon>
        <taxon>Clostridia</taxon>
        <taxon>Peptostreptococcales</taxon>
        <taxon>Thermotaleaceae</taxon>
        <taxon>Anaerosolibacter</taxon>
    </lineage>
</organism>
<name>A0A841KVD5_9FIRM</name>
<dbReference type="AlphaFoldDB" id="A0A841KVD5"/>
<comment type="caution">
    <text evidence="1">The sequence shown here is derived from an EMBL/GenBank/DDBJ whole genome shotgun (WGS) entry which is preliminary data.</text>
</comment>
<dbReference type="EMBL" id="JACHEN010000011">
    <property type="protein sequence ID" value="MBB6215980.1"/>
    <property type="molecule type" value="Genomic_DNA"/>
</dbReference>
<reference evidence="1 2" key="1">
    <citation type="submission" date="2020-08" db="EMBL/GenBank/DDBJ databases">
        <title>Genomic Encyclopedia of Type Strains, Phase IV (KMG-IV): sequencing the most valuable type-strain genomes for metagenomic binning, comparative biology and taxonomic classification.</title>
        <authorList>
            <person name="Goeker M."/>
        </authorList>
    </citation>
    <scope>NUCLEOTIDE SEQUENCE [LARGE SCALE GENOMIC DNA]</scope>
    <source>
        <strain evidence="1 2">DSM 103526</strain>
    </source>
</reference>
<gene>
    <name evidence="1" type="ORF">HNQ80_002071</name>
</gene>
<protein>
    <submittedName>
        <fullName evidence="1">Uncharacterized protein</fullName>
    </submittedName>
</protein>
<dbReference type="Proteomes" id="UP000579281">
    <property type="component" value="Unassembled WGS sequence"/>
</dbReference>